<dbReference type="SMART" id="SM00481">
    <property type="entry name" value="POLIIIAc"/>
    <property type="match status" value="1"/>
</dbReference>
<dbReference type="GO" id="GO:0005829">
    <property type="term" value="C:cytosol"/>
    <property type="evidence" value="ECO:0007669"/>
    <property type="project" value="TreeGrafter"/>
</dbReference>
<protein>
    <recommendedName>
        <fullName evidence="1">Polymerase/histidinol phosphatase N-terminal domain-containing protein</fullName>
    </recommendedName>
</protein>
<dbReference type="InterPro" id="IPR016195">
    <property type="entry name" value="Pol/histidinol_Pase-like"/>
</dbReference>
<dbReference type="GO" id="GO:0008270">
    <property type="term" value="F:zinc ion binding"/>
    <property type="evidence" value="ECO:0007669"/>
    <property type="project" value="TreeGrafter"/>
</dbReference>
<accession>A0A9D1N9W5</accession>
<organism evidence="2 3">
    <name type="scientific">Candidatus Limadaptatus stercoripullorum</name>
    <dbReference type="NCBI Taxonomy" id="2840846"/>
    <lineage>
        <taxon>Bacteria</taxon>
        <taxon>Bacillati</taxon>
        <taxon>Bacillota</taxon>
        <taxon>Clostridia</taxon>
        <taxon>Eubacteriales</taxon>
        <taxon>Candidatus Limadaptatus</taxon>
    </lineage>
</organism>
<dbReference type="InterPro" id="IPR004013">
    <property type="entry name" value="PHP_dom"/>
</dbReference>
<dbReference type="Proteomes" id="UP000886857">
    <property type="component" value="Unassembled WGS sequence"/>
</dbReference>
<dbReference type="PANTHER" id="PTHR36928">
    <property type="entry name" value="PHOSPHATASE YCDX-RELATED"/>
    <property type="match status" value="1"/>
</dbReference>
<dbReference type="EMBL" id="DVOE01000042">
    <property type="protein sequence ID" value="HIU98758.1"/>
    <property type="molecule type" value="Genomic_DNA"/>
</dbReference>
<dbReference type="GO" id="GO:0042578">
    <property type="term" value="F:phosphoric ester hydrolase activity"/>
    <property type="evidence" value="ECO:0007669"/>
    <property type="project" value="TreeGrafter"/>
</dbReference>
<reference evidence="2" key="2">
    <citation type="journal article" date="2021" name="PeerJ">
        <title>Extensive microbial diversity within the chicken gut microbiome revealed by metagenomics and culture.</title>
        <authorList>
            <person name="Gilroy R."/>
            <person name="Ravi A."/>
            <person name="Getino M."/>
            <person name="Pursley I."/>
            <person name="Horton D.L."/>
            <person name="Alikhan N.F."/>
            <person name="Baker D."/>
            <person name="Gharbi K."/>
            <person name="Hall N."/>
            <person name="Watson M."/>
            <person name="Adriaenssens E.M."/>
            <person name="Foster-Nyarko E."/>
            <person name="Jarju S."/>
            <person name="Secka A."/>
            <person name="Antonio M."/>
            <person name="Oren A."/>
            <person name="Chaudhuri R.R."/>
            <person name="La Ragione R."/>
            <person name="Hildebrand F."/>
            <person name="Pallen M.J."/>
        </authorList>
    </citation>
    <scope>NUCLEOTIDE SEQUENCE</scope>
    <source>
        <strain evidence="2">10406</strain>
    </source>
</reference>
<sequence>MDIFADYHIHTSASDGRGNVADKFACAAARGLSEIAIADHGPASIIFHQTERKFAAQREDILRASAAGSVRVLGSVEANILSEEGDLDVPRDMIERCDVLHMGFHRLISLSYVRRSPRYFLVNGWAARSAREDEELVDFNTRAVIAAMRRYPVDVLCHPCHRALLDMRRVCAAAAELGVYIELNEKHIDALEDSAEIALSSGAMFILGSDAHTTDKVGLFPRVEEFVKRHSVPEERICGAGAKPVFRDKRGGER</sequence>
<dbReference type="InterPro" id="IPR050243">
    <property type="entry name" value="PHP_phosphatase"/>
</dbReference>
<evidence type="ECO:0000313" key="2">
    <source>
        <dbReference type="EMBL" id="HIU98758.1"/>
    </source>
</evidence>
<dbReference type="SUPFAM" id="SSF89550">
    <property type="entry name" value="PHP domain-like"/>
    <property type="match status" value="1"/>
</dbReference>
<reference evidence="2" key="1">
    <citation type="submission" date="2020-10" db="EMBL/GenBank/DDBJ databases">
        <authorList>
            <person name="Gilroy R."/>
        </authorList>
    </citation>
    <scope>NUCLEOTIDE SEQUENCE</scope>
    <source>
        <strain evidence="2">10406</strain>
    </source>
</reference>
<feature type="domain" description="Polymerase/histidinol phosphatase N-terminal" evidence="1">
    <location>
        <begin position="5"/>
        <end position="82"/>
    </location>
</feature>
<comment type="caution">
    <text evidence="2">The sequence shown here is derived from an EMBL/GenBank/DDBJ whole genome shotgun (WGS) entry which is preliminary data.</text>
</comment>
<evidence type="ECO:0000313" key="3">
    <source>
        <dbReference type="Proteomes" id="UP000886857"/>
    </source>
</evidence>
<dbReference type="InterPro" id="IPR003141">
    <property type="entry name" value="Pol/His_phosphatase_N"/>
</dbReference>
<dbReference type="AlphaFoldDB" id="A0A9D1N9W5"/>
<gene>
    <name evidence="2" type="ORF">IAC73_02820</name>
</gene>
<dbReference type="Pfam" id="PF02811">
    <property type="entry name" value="PHP"/>
    <property type="match status" value="1"/>
</dbReference>
<evidence type="ECO:0000259" key="1">
    <source>
        <dbReference type="SMART" id="SM00481"/>
    </source>
</evidence>
<proteinExistence type="predicted"/>
<dbReference type="Gene3D" id="3.20.20.140">
    <property type="entry name" value="Metal-dependent hydrolases"/>
    <property type="match status" value="1"/>
</dbReference>
<name>A0A9D1N9W5_9FIRM</name>
<dbReference type="PANTHER" id="PTHR36928:SF1">
    <property type="entry name" value="PHOSPHATASE YCDX-RELATED"/>
    <property type="match status" value="1"/>
</dbReference>